<evidence type="ECO:0000313" key="7">
    <source>
        <dbReference type="EMBL" id="MFD2456962.1"/>
    </source>
</evidence>
<evidence type="ECO:0000256" key="6">
    <source>
        <dbReference type="SAM" id="SignalP"/>
    </source>
</evidence>
<comment type="caution">
    <text evidence="7">The sequence shown here is derived from an EMBL/GenBank/DDBJ whole genome shotgun (WGS) entry which is preliminary data.</text>
</comment>
<evidence type="ECO:0000256" key="1">
    <source>
        <dbReference type="ARBA" id="ARBA00004834"/>
    </source>
</evidence>
<reference evidence="8" key="1">
    <citation type="journal article" date="2019" name="Int. J. Syst. Evol. Microbiol.">
        <title>The Global Catalogue of Microorganisms (GCM) 10K type strain sequencing project: providing services to taxonomists for standard genome sequencing and annotation.</title>
        <authorList>
            <consortium name="The Broad Institute Genomics Platform"/>
            <consortium name="The Broad Institute Genome Sequencing Center for Infectious Disease"/>
            <person name="Wu L."/>
            <person name="Ma J."/>
        </authorList>
    </citation>
    <scope>NUCLEOTIDE SEQUENCE [LARGE SCALE GENOMIC DNA]</scope>
    <source>
        <strain evidence="8">CGMCC 4.7643</strain>
    </source>
</reference>
<feature type="signal peptide" evidence="6">
    <location>
        <begin position="1"/>
        <end position="22"/>
    </location>
</feature>
<accession>A0ABW5G779</accession>
<protein>
    <submittedName>
        <fullName evidence="7">Glycoside hydrolase family 43 protein</fullName>
    </submittedName>
</protein>
<dbReference type="RefSeq" id="WP_345401762.1">
    <property type="nucleotide sequence ID" value="NZ_BAABHG010000013.1"/>
</dbReference>
<dbReference type="InterPro" id="IPR050727">
    <property type="entry name" value="GH43_arabinanases"/>
</dbReference>
<dbReference type="EMBL" id="JBHUKU010000001">
    <property type="protein sequence ID" value="MFD2456962.1"/>
    <property type="molecule type" value="Genomic_DNA"/>
</dbReference>
<sequence length="369" mass="39178">MRTRTMLSALAVSLSVAGATMAAGHTVATAVPARPDTGKLKLNQDFADPGIIKGEDGHYYAFSTQYHQDSHVPMARSKTPDATGDWELQVDVTGRRLDALPDAGPWTQADPVLWAPDVTPRPGGGYLMLYAAVSSGTGEHCIGWATADHVGPGFSFTAQGDRPLICPADNRGVIDPSVFVDTDGSRYLLYKTEPTFSADPAAQVPSRIFLQKFTDNGPAGLALDGEPTLLLEADTPFELPEQGQLEAPSLVHHGGHYVLFYSGGWFNNPTYFTGFAMSTELTTGYQKSSTKLLDSDVSAAHGPGKRLRDGCVPGSADLLSGPGGATVLPDGDYIAYHGILECASDGDVKTRGLYLERMTWSAEDVPGIA</sequence>
<keyword evidence="3 5" id="KW-0378">Hydrolase</keyword>
<evidence type="ECO:0000256" key="2">
    <source>
        <dbReference type="ARBA" id="ARBA00009865"/>
    </source>
</evidence>
<evidence type="ECO:0000256" key="5">
    <source>
        <dbReference type="RuleBase" id="RU361187"/>
    </source>
</evidence>
<dbReference type="CDD" id="cd08999">
    <property type="entry name" value="GH43_ABN-like"/>
    <property type="match status" value="1"/>
</dbReference>
<dbReference type="PANTHER" id="PTHR43301:SF3">
    <property type="entry name" value="ARABINAN ENDO-1,5-ALPHA-L-ARABINOSIDASE A-RELATED"/>
    <property type="match status" value="1"/>
</dbReference>
<dbReference type="InterPro" id="IPR006710">
    <property type="entry name" value="Glyco_hydro_43"/>
</dbReference>
<dbReference type="PANTHER" id="PTHR43301">
    <property type="entry name" value="ARABINAN ENDO-1,5-ALPHA-L-ARABINOSIDASE"/>
    <property type="match status" value="1"/>
</dbReference>
<comment type="pathway">
    <text evidence="1">Glycan metabolism; L-arabinan degradation.</text>
</comment>
<dbReference type="InterPro" id="IPR023296">
    <property type="entry name" value="Glyco_hydro_beta-prop_sf"/>
</dbReference>
<proteinExistence type="inferred from homology"/>
<name>A0ABW5G779_9PSEU</name>
<keyword evidence="4 5" id="KW-0326">Glycosidase</keyword>
<evidence type="ECO:0000313" key="8">
    <source>
        <dbReference type="Proteomes" id="UP001597419"/>
    </source>
</evidence>
<comment type="similarity">
    <text evidence="2 5">Belongs to the glycosyl hydrolase 43 family.</text>
</comment>
<gene>
    <name evidence="7" type="ORF">ACFSYJ_00055</name>
</gene>
<keyword evidence="8" id="KW-1185">Reference proteome</keyword>
<dbReference type="SUPFAM" id="SSF75005">
    <property type="entry name" value="Arabinanase/levansucrase/invertase"/>
    <property type="match status" value="1"/>
</dbReference>
<evidence type="ECO:0000256" key="4">
    <source>
        <dbReference type="ARBA" id="ARBA00023295"/>
    </source>
</evidence>
<organism evidence="7 8">
    <name type="scientific">Amycolatopsis samaneae</name>
    <dbReference type="NCBI Taxonomy" id="664691"/>
    <lineage>
        <taxon>Bacteria</taxon>
        <taxon>Bacillati</taxon>
        <taxon>Actinomycetota</taxon>
        <taxon>Actinomycetes</taxon>
        <taxon>Pseudonocardiales</taxon>
        <taxon>Pseudonocardiaceae</taxon>
        <taxon>Amycolatopsis</taxon>
    </lineage>
</organism>
<evidence type="ECO:0000256" key="3">
    <source>
        <dbReference type="ARBA" id="ARBA00022801"/>
    </source>
</evidence>
<feature type="chain" id="PRO_5045772841" evidence="6">
    <location>
        <begin position="23"/>
        <end position="369"/>
    </location>
</feature>
<dbReference type="GO" id="GO:0016787">
    <property type="term" value="F:hydrolase activity"/>
    <property type="evidence" value="ECO:0007669"/>
    <property type="project" value="UniProtKB-KW"/>
</dbReference>
<dbReference type="Proteomes" id="UP001597419">
    <property type="component" value="Unassembled WGS sequence"/>
</dbReference>
<keyword evidence="6" id="KW-0732">Signal</keyword>
<dbReference type="Pfam" id="PF04616">
    <property type="entry name" value="Glyco_hydro_43"/>
    <property type="match status" value="1"/>
</dbReference>
<dbReference type="Gene3D" id="2.115.10.20">
    <property type="entry name" value="Glycosyl hydrolase domain, family 43"/>
    <property type="match status" value="1"/>
</dbReference>